<dbReference type="InterPro" id="IPR055170">
    <property type="entry name" value="GFO_IDH_MocA-like_dom"/>
</dbReference>
<proteinExistence type="predicted"/>
<organism evidence="3 4">
    <name type="scientific">Yoonia rhodophyticola</name>
    <dbReference type="NCBI Taxonomy" id="3137370"/>
    <lineage>
        <taxon>Bacteria</taxon>
        <taxon>Pseudomonadati</taxon>
        <taxon>Pseudomonadota</taxon>
        <taxon>Alphaproteobacteria</taxon>
        <taxon>Rhodobacterales</taxon>
        <taxon>Paracoccaceae</taxon>
        <taxon>Yoonia</taxon>
    </lineage>
</organism>
<evidence type="ECO:0000313" key="4">
    <source>
        <dbReference type="Proteomes" id="UP001470809"/>
    </source>
</evidence>
<dbReference type="AlphaFoldDB" id="A0AAN0MEU8"/>
<dbReference type="KEGG" id="yrh:AABB31_05275"/>
<name>A0AAN0MEU8_9RHOB</name>
<dbReference type="GO" id="GO:0000166">
    <property type="term" value="F:nucleotide binding"/>
    <property type="evidence" value="ECO:0007669"/>
    <property type="project" value="InterPro"/>
</dbReference>
<evidence type="ECO:0000259" key="2">
    <source>
        <dbReference type="Pfam" id="PF22725"/>
    </source>
</evidence>
<gene>
    <name evidence="3" type="ORF">AABB31_05275</name>
</gene>
<dbReference type="SUPFAM" id="SSF55347">
    <property type="entry name" value="Glyceraldehyde-3-phosphate dehydrogenase-like, C-terminal domain"/>
    <property type="match status" value="1"/>
</dbReference>
<dbReference type="EMBL" id="CP151767">
    <property type="protein sequence ID" value="WZU68332.1"/>
    <property type="molecule type" value="Genomic_DNA"/>
</dbReference>
<dbReference type="Proteomes" id="UP001470809">
    <property type="component" value="Chromosome"/>
</dbReference>
<dbReference type="PANTHER" id="PTHR43377">
    <property type="entry name" value="BILIVERDIN REDUCTASE A"/>
    <property type="match status" value="1"/>
</dbReference>
<evidence type="ECO:0000259" key="1">
    <source>
        <dbReference type="Pfam" id="PF01408"/>
    </source>
</evidence>
<dbReference type="InterPro" id="IPR000683">
    <property type="entry name" value="Gfo/Idh/MocA-like_OxRdtase_N"/>
</dbReference>
<dbReference type="Pfam" id="PF01408">
    <property type="entry name" value="GFO_IDH_MocA"/>
    <property type="match status" value="1"/>
</dbReference>
<dbReference type="Gene3D" id="3.40.50.720">
    <property type="entry name" value="NAD(P)-binding Rossmann-like Domain"/>
    <property type="match status" value="1"/>
</dbReference>
<keyword evidence="4" id="KW-1185">Reference proteome</keyword>
<protein>
    <submittedName>
        <fullName evidence="3">Gfo/Idh/MocA family protein</fullName>
    </submittedName>
</protein>
<dbReference type="Pfam" id="PF22725">
    <property type="entry name" value="GFO_IDH_MocA_C3"/>
    <property type="match status" value="1"/>
</dbReference>
<dbReference type="Gene3D" id="3.30.360.10">
    <property type="entry name" value="Dihydrodipicolinate Reductase, domain 2"/>
    <property type="match status" value="1"/>
</dbReference>
<dbReference type="InterPro" id="IPR036291">
    <property type="entry name" value="NAD(P)-bd_dom_sf"/>
</dbReference>
<feature type="domain" description="GFO/IDH/MocA-like oxidoreductase" evidence="2">
    <location>
        <begin position="129"/>
        <end position="234"/>
    </location>
</feature>
<accession>A0AAN0MEU8</accession>
<sequence length="343" mass="36483">MTARAAPDVVKNILVVGAGLIGARHLRMVRDHPGCRLAGVVDPHIGLDPDVPQFGAIADVDVPVDGAIIATPTQLHAEHGIAAAKRGWHILMEKPVASDVAEAQALRAAVDRYGVRCIVGHHRRYHASVQRLREVIAQGQIGAPVTATLIWAVRKPDSYFDAAWRATGGSPIMINLVHDIDLLRYVLGEVTDVVGLGSGLQRNADRIESGGAVLRFASGACATISFADTAPSPWGFEAGTAENPNIASTGQDMWWTTGTRGGIAFPSLTCWSGSEDWSNAPTPHQFDAAKTIPLEAQLTHFLDVIKGDATPLIDIRDATETLRVTTALQNAIAPTLTASKEDD</sequence>
<dbReference type="SUPFAM" id="SSF51735">
    <property type="entry name" value="NAD(P)-binding Rossmann-fold domains"/>
    <property type="match status" value="1"/>
</dbReference>
<dbReference type="RefSeq" id="WP_342077621.1">
    <property type="nucleotide sequence ID" value="NZ_CP151767.2"/>
</dbReference>
<reference evidence="3 4" key="2">
    <citation type="submission" date="2024-08" db="EMBL/GenBank/DDBJ databases">
        <title>Phylogenomic analyses of a clade within the roseobacter group suggest taxonomic reassignments of species of the genera Aestuariivita, Citreicella, Loktanella, Nautella, Pelagibaca, Ruegeria, Thalassobius, Thiobacimonas and Tropicibacter, and the proposal o.</title>
        <authorList>
            <person name="Jeon C.O."/>
        </authorList>
    </citation>
    <scope>NUCLEOTIDE SEQUENCE [LARGE SCALE GENOMIC DNA]</scope>
    <source>
        <strain evidence="3 4">SS1-5</strain>
    </source>
</reference>
<dbReference type="PANTHER" id="PTHR43377:SF8">
    <property type="entry name" value="BLR3664 PROTEIN"/>
    <property type="match status" value="1"/>
</dbReference>
<dbReference type="InterPro" id="IPR051450">
    <property type="entry name" value="Gfo/Idh/MocA_Oxidoreductases"/>
</dbReference>
<evidence type="ECO:0000313" key="3">
    <source>
        <dbReference type="EMBL" id="WZU68332.1"/>
    </source>
</evidence>
<reference evidence="4" key="1">
    <citation type="submission" date="2024-04" db="EMBL/GenBank/DDBJ databases">
        <title>Phylogenomic analyses of a clade within the roseobacter group suggest taxonomic reassignments of species of the genera Aestuariivita, Citreicella, Loktanella, Nautella, Pelagibaca, Ruegeria, Thalassobius, Thiobacimonas and Tropicibacter, and the proposal o.</title>
        <authorList>
            <person name="Jeon C.O."/>
        </authorList>
    </citation>
    <scope>NUCLEOTIDE SEQUENCE [LARGE SCALE GENOMIC DNA]</scope>
    <source>
        <strain evidence="4">SS1-5</strain>
    </source>
</reference>
<feature type="domain" description="Gfo/Idh/MocA-like oxidoreductase N-terminal" evidence="1">
    <location>
        <begin position="12"/>
        <end position="121"/>
    </location>
</feature>